<evidence type="ECO:0000313" key="3">
    <source>
        <dbReference type="Proteomes" id="UP000002494"/>
    </source>
</evidence>
<name>A0ABK0LBQ0_RAT</name>
<dbReference type="PANTHER" id="PTHR15225:SF8">
    <property type="entry name" value="RNA-BINDING PROTEIN 43"/>
    <property type="match status" value="1"/>
</dbReference>
<dbReference type="InterPro" id="IPR035979">
    <property type="entry name" value="RBD_domain_sf"/>
</dbReference>
<sequence length="363" mass="40964">MASALTVKDPTVSERTVVVSGLPVGLSKDQLVKRYFRDEGGHVEKVIYPPRSKGVAYIIFKEKKGTCWCVLCHGINTVDANVSIVAQTIIRQKKHPLGSEPLLTVSHFSEKVFNYVMAILDLSVFRPQIVLESLVVDLKKKIPTLNFSPLGRSGKISVQGSFLAILKLKQALISKAISALENNRKYAGERRNWTGQNPRRVLQKNENSAPTLGTSVPEPAGSPETLVLDTDVFLYLKHKCQFYEPTLSKYHVLCQERVDGDITTLCLQDARDGSYPGSVRHVKELIEEWAQEFYLELRKELLVLEGRRESEKRNMRQAFEQLCCRYPRVLMNVHRTHIDLIGPPSDTSLFKTQLMKSAGQKVT</sequence>
<keyword evidence="3" id="KW-1185">Reference proteome</keyword>
<feature type="region of interest" description="Disordered" evidence="1">
    <location>
        <begin position="190"/>
        <end position="220"/>
    </location>
</feature>
<proteinExistence type="predicted"/>
<reference evidence="2" key="2">
    <citation type="submission" date="2025-08" db="UniProtKB">
        <authorList>
            <consortium name="Ensembl"/>
        </authorList>
    </citation>
    <scope>IDENTIFICATION</scope>
    <source>
        <strain evidence="2">Brown Norway</strain>
    </source>
</reference>
<protein>
    <submittedName>
        <fullName evidence="2">RNA binding motif protein 43</fullName>
    </submittedName>
</protein>
<reference evidence="2" key="3">
    <citation type="submission" date="2025-09" db="UniProtKB">
        <authorList>
            <consortium name="Ensembl"/>
        </authorList>
    </citation>
    <scope>IDENTIFICATION</scope>
    <source>
        <strain evidence="2">Brown Norway</strain>
    </source>
</reference>
<accession>A0ABK0LBQ0</accession>
<dbReference type="Gene3D" id="3.30.70.330">
    <property type="match status" value="1"/>
</dbReference>
<dbReference type="GeneTree" id="ENSGT00530000063686"/>
<organism evidence="2 3">
    <name type="scientific">Rattus norvegicus</name>
    <name type="common">Rat</name>
    <dbReference type="NCBI Taxonomy" id="10116"/>
    <lineage>
        <taxon>Eukaryota</taxon>
        <taxon>Metazoa</taxon>
        <taxon>Chordata</taxon>
        <taxon>Craniata</taxon>
        <taxon>Vertebrata</taxon>
        <taxon>Euteleostomi</taxon>
        <taxon>Mammalia</taxon>
        <taxon>Eutheria</taxon>
        <taxon>Euarchontoglires</taxon>
        <taxon>Glires</taxon>
        <taxon>Rodentia</taxon>
        <taxon>Myomorpha</taxon>
        <taxon>Muroidea</taxon>
        <taxon>Muridae</taxon>
        <taxon>Murinae</taxon>
        <taxon>Rattus</taxon>
    </lineage>
</organism>
<feature type="compositionally biased region" description="Polar residues" evidence="1">
    <location>
        <begin position="204"/>
        <end position="214"/>
    </location>
</feature>
<dbReference type="PANTHER" id="PTHR15225">
    <property type="entry name" value="INTERFERON-INDUCED PROTEIN 35/NMI N-MYC/STAT INTERACTING PROTEIN"/>
    <property type="match status" value="1"/>
</dbReference>
<dbReference type="SUPFAM" id="SSF54928">
    <property type="entry name" value="RNA-binding domain, RBD"/>
    <property type="match status" value="1"/>
</dbReference>
<reference evidence="2" key="1">
    <citation type="submission" date="2024-01" db="EMBL/GenBank/DDBJ databases">
        <title>GRCr8: a new rat reference genome assembly contstructed from accurate long reads and long range scaffolding.</title>
        <authorList>
            <person name="Doris P.A."/>
            <person name="Kalbfleisch T."/>
            <person name="Li K."/>
            <person name="Howe K."/>
            <person name="Wood J."/>
        </authorList>
    </citation>
    <scope>NUCLEOTIDE SEQUENCE [LARGE SCALE GENOMIC DNA]</scope>
    <source>
        <strain evidence="2">Brown Norway</strain>
    </source>
</reference>
<dbReference type="Proteomes" id="UP000002494">
    <property type="component" value="Chromosome 3"/>
</dbReference>
<evidence type="ECO:0000313" key="2">
    <source>
        <dbReference type="Ensembl" id="ENSRNOP00000100189.1"/>
    </source>
</evidence>
<evidence type="ECO:0000256" key="1">
    <source>
        <dbReference type="SAM" id="MobiDB-lite"/>
    </source>
</evidence>
<gene>
    <name evidence="2" type="primary">Rbm43</name>
</gene>
<dbReference type="InterPro" id="IPR012677">
    <property type="entry name" value="Nucleotide-bd_a/b_plait_sf"/>
</dbReference>
<dbReference type="Ensembl" id="ENSRNOT00000137557.1">
    <property type="protein sequence ID" value="ENSRNOP00000100189.1"/>
    <property type="gene ID" value="ENSRNOG00000077161.1"/>
</dbReference>